<dbReference type="PROSITE" id="PS00534">
    <property type="entry name" value="FERROCHELATASE"/>
    <property type="match status" value="1"/>
</dbReference>
<dbReference type="GO" id="GO:0046872">
    <property type="term" value="F:metal ion binding"/>
    <property type="evidence" value="ECO:0007669"/>
    <property type="project" value="UniProtKB-KW"/>
</dbReference>
<dbReference type="EC" id="4.99.1.1" evidence="8"/>
<dbReference type="FunFam" id="3.40.50.1400:FF:000002">
    <property type="entry name" value="Ferrochelatase"/>
    <property type="match status" value="1"/>
</dbReference>
<evidence type="ECO:0000256" key="2">
    <source>
        <dbReference type="ARBA" id="ARBA00022490"/>
    </source>
</evidence>
<dbReference type="GO" id="GO:0006783">
    <property type="term" value="P:heme biosynthetic process"/>
    <property type="evidence" value="ECO:0007669"/>
    <property type="project" value="UniProtKB-KW"/>
</dbReference>
<dbReference type="InterPro" id="IPR019772">
    <property type="entry name" value="Ferrochelatase_AS"/>
</dbReference>
<keyword evidence="6 8" id="KW-0456">Lyase</keyword>
<dbReference type="CDD" id="cd00419">
    <property type="entry name" value="Ferrochelatase_C"/>
    <property type="match status" value="1"/>
</dbReference>
<dbReference type="InterPro" id="IPR033644">
    <property type="entry name" value="Ferrochelatase_C"/>
</dbReference>
<comment type="pathway">
    <text evidence="1">Porphyrin-containing compound metabolism; protoheme biosynthesis.</text>
</comment>
<protein>
    <submittedName>
        <fullName evidence="8">Ferrochelatase</fullName>
        <ecNumber evidence="8">4.99.1.1</ecNumber>
    </submittedName>
</protein>
<evidence type="ECO:0000256" key="1">
    <source>
        <dbReference type="ARBA" id="ARBA00004744"/>
    </source>
</evidence>
<accession>A0A1J5QZI7</accession>
<evidence type="ECO:0000313" key="8">
    <source>
        <dbReference type="EMBL" id="OIQ81301.1"/>
    </source>
</evidence>
<dbReference type="Gene3D" id="3.40.50.1400">
    <property type="match status" value="2"/>
</dbReference>
<reference evidence="8" key="1">
    <citation type="submission" date="2016-10" db="EMBL/GenBank/DDBJ databases">
        <title>Sequence of Gallionella enrichment culture.</title>
        <authorList>
            <person name="Poehlein A."/>
            <person name="Muehling M."/>
            <person name="Daniel R."/>
        </authorList>
    </citation>
    <scope>NUCLEOTIDE SEQUENCE</scope>
</reference>
<dbReference type="HAMAP" id="MF_00323">
    <property type="entry name" value="Ferrochelatase"/>
    <property type="match status" value="1"/>
</dbReference>
<proteinExistence type="inferred from homology"/>
<organism evidence="8">
    <name type="scientific">mine drainage metagenome</name>
    <dbReference type="NCBI Taxonomy" id="410659"/>
    <lineage>
        <taxon>unclassified sequences</taxon>
        <taxon>metagenomes</taxon>
        <taxon>ecological metagenomes</taxon>
    </lineage>
</organism>
<dbReference type="PANTHER" id="PTHR11108">
    <property type="entry name" value="FERROCHELATASE"/>
    <property type="match status" value="1"/>
</dbReference>
<dbReference type="AlphaFoldDB" id="A0A1J5QZI7"/>
<evidence type="ECO:0000256" key="3">
    <source>
        <dbReference type="ARBA" id="ARBA00022723"/>
    </source>
</evidence>
<dbReference type="InterPro" id="IPR033659">
    <property type="entry name" value="Ferrochelatase_N"/>
</dbReference>
<keyword evidence="5" id="KW-0350">Heme biosynthesis</keyword>
<evidence type="ECO:0000256" key="6">
    <source>
        <dbReference type="ARBA" id="ARBA00023239"/>
    </source>
</evidence>
<dbReference type="PANTHER" id="PTHR11108:SF1">
    <property type="entry name" value="FERROCHELATASE, MITOCHONDRIAL"/>
    <property type="match status" value="1"/>
</dbReference>
<dbReference type="CDD" id="cd03411">
    <property type="entry name" value="Ferrochelatase_N"/>
    <property type="match status" value="1"/>
</dbReference>
<dbReference type="UniPathway" id="UPA00252"/>
<dbReference type="SUPFAM" id="SSF53800">
    <property type="entry name" value="Chelatase"/>
    <property type="match status" value="1"/>
</dbReference>
<keyword evidence="4" id="KW-0408">Iron</keyword>
<keyword evidence="2" id="KW-0963">Cytoplasm</keyword>
<comment type="caution">
    <text evidence="8">The sequence shown here is derived from an EMBL/GenBank/DDBJ whole genome shotgun (WGS) entry which is preliminary data.</text>
</comment>
<evidence type="ECO:0000256" key="7">
    <source>
        <dbReference type="ARBA" id="ARBA00023244"/>
    </source>
</evidence>
<dbReference type="InterPro" id="IPR001015">
    <property type="entry name" value="Ferrochelatase"/>
</dbReference>
<dbReference type="EMBL" id="MLJW01000942">
    <property type="protein sequence ID" value="OIQ81301.1"/>
    <property type="molecule type" value="Genomic_DNA"/>
</dbReference>
<evidence type="ECO:0000256" key="4">
    <source>
        <dbReference type="ARBA" id="ARBA00023004"/>
    </source>
</evidence>
<keyword evidence="3" id="KW-0479">Metal-binding</keyword>
<dbReference type="GO" id="GO:0004325">
    <property type="term" value="F:ferrochelatase activity"/>
    <property type="evidence" value="ECO:0007669"/>
    <property type="project" value="InterPro"/>
</dbReference>
<dbReference type="Pfam" id="PF00762">
    <property type="entry name" value="Ferrochelatase"/>
    <property type="match status" value="1"/>
</dbReference>
<name>A0A1J5QZI7_9ZZZZ</name>
<dbReference type="NCBIfam" id="TIGR00109">
    <property type="entry name" value="hemH"/>
    <property type="match status" value="1"/>
</dbReference>
<gene>
    <name evidence="8" type="primary">hemH_9</name>
    <name evidence="8" type="ORF">GALL_369300</name>
</gene>
<sequence>MNTTPPYRHGSAPRTAVLLLNLGTPAAPTAAALRRYLGEFLSDRRVVELPAVLWQPLLRGVILPLRAPKSAAKYASIWRDDGSPLASGTRRLASALEQELERRGHAVLVRDAMRYGAPATADVLDALQREGVTRLLALPLYPQYCAATTASSLDAVMQWFARTRRQPELRTLRSWADDAGYIEALADKVRARWRADGEPDQLLISFHGMPARTLELGDPYFCECQLTARRLAEALELPAARWRATFQSRFGRQAWLQPYTAPTLQELARSGCRRVDVVCPGFAVDCLETLEEIAVEARDLFLAAGGERYRYIECLNDDAAWVPRLADLAERQMLGWPEAAPSRAALDASRARALSAGAAD</sequence>
<evidence type="ECO:0000256" key="5">
    <source>
        <dbReference type="ARBA" id="ARBA00023133"/>
    </source>
</evidence>
<keyword evidence="7" id="KW-0627">Porphyrin biosynthesis</keyword>